<dbReference type="Gene3D" id="1.10.357.10">
    <property type="entry name" value="Tetracycline Repressor, domain 2"/>
    <property type="match status" value="1"/>
</dbReference>
<proteinExistence type="predicted"/>
<dbReference type="OrthoDB" id="116240at2"/>
<keyword evidence="1" id="KW-0805">Transcription regulation</keyword>
<dbReference type="AlphaFoldDB" id="A0A1D8TNC2"/>
<dbReference type="SUPFAM" id="SSF48498">
    <property type="entry name" value="Tetracyclin repressor-like, C-terminal domain"/>
    <property type="match status" value="1"/>
</dbReference>
<dbReference type="Pfam" id="PF16925">
    <property type="entry name" value="TetR_C_13"/>
    <property type="match status" value="1"/>
</dbReference>
<feature type="domain" description="HTH tetR-type" evidence="5">
    <location>
        <begin position="7"/>
        <end position="67"/>
    </location>
</feature>
<protein>
    <recommendedName>
        <fullName evidence="5">HTH tetR-type domain-containing protein</fullName>
    </recommendedName>
</protein>
<dbReference type="InterPro" id="IPR009057">
    <property type="entry name" value="Homeodomain-like_sf"/>
</dbReference>
<dbReference type="InterPro" id="IPR036271">
    <property type="entry name" value="Tet_transcr_reg_TetR-rel_C_sf"/>
</dbReference>
<dbReference type="GO" id="GO:0003677">
    <property type="term" value="F:DNA binding"/>
    <property type="evidence" value="ECO:0007669"/>
    <property type="project" value="UniProtKB-UniRule"/>
</dbReference>
<dbReference type="KEGG" id="mpro:BJP34_06315"/>
<dbReference type="EMBL" id="CP017599">
    <property type="protein sequence ID" value="AOW99116.1"/>
    <property type="molecule type" value="Genomic_DNA"/>
</dbReference>
<keyword evidence="2 4" id="KW-0238">DNA-binding</keyword>
<dbReference type="STRING" id="1458985.BJP34_06315"/>
<evidence type="ECO:0000256" key="2">
    <source>
        <dbReference type="ARBA" id="ARBA00023125"/>
    </source>
</evidence>
<dbReference type="SUPFAM" id="SSF46689">
    <property type="entry name" value="Homeodomain-like"/>
    <property type="match status" value="1"/>
</dbReference>
<name>A0A1D8TNC2_9CYAN</name>
<sequence>MVGRKLEFDREEALEKAMDLFWSKGYNATGLNELLKHMGIQRQSLYNTFGSKHALFLEAVQHYGQTVVSCIEQQLNEPGSPLENIRNLIRGLASEAICPKYRGCMMANTMMELAPHDPAVAKMVQCLTWQVDKALERTLERAVAAQELPREANPRQLARFLHHVILGFNVRGKIHPSCSYLDDILEVALSVLE</sequence>
<dbReference type="InterPro" id="IPR001647">
    <property type="entry name" value="HTH_TetR"/>
</dbReference>
<dbReference type="PRINTS" id="PR00455">
    <property type="entry name" value="HTHTETR"/>
</dbReference>
<evidence type="ECO:0000313" key="6">
    <source>
        <dbReference type="EMBL" id="AOW99116.1"/>
    </source>
</evidence>
<dbReference type="Proteomes" id="UP000177870">
    <property type="component" value="Chromosome"/>
</dbReference>
<evidence type="ECO:0000256" key="1">
    <source>
        <dbReference type="ARBA" id="ARBA00023015"/>
    </source>
</evidence>
<dbReference type="PROSITE" id="PS50977">
    <property type="entry name" value="HTH_TETR_2"/>
    <property type="match status" value="1"/>
</dbReference>
<accession>A0A1D8TNC2</accession>
<evidence type="ECO:0000256" key="4">
    <source>
        <dbReference type="PROSITE-ProRule" id="PRU00335"/>
    </source>
</evidence>
<dbReference type="Gene3D" id="1.10.10.60">
    <property type="entry name" value="Homeodomain-like"/>
    <property type="match status" value="1"/>
</dbReference>
<evidence type="ECO:0000313" key="7">
    <source>
        <dbReference type="Proteomes" id="UP000177870"/>
    </source>
</evidence>
<organism evidence="6 7">
    <name type="scientific">Moorena producens PAL-8-15-08-1</name>
    <dbReference type="NCBI Taxonomy" id="1458985"/>
    <lineage>
        <taxon>Bacteria</taxon>
        <taxon>Bacillati</taxon>
        <taxon>Cyanobacteriota</taxon>
        <taxon>Cyanophyceae</taxon>
        <taxon>Coleofasciculales</taxon>
        <taxon>Coleofasciculaceae</taxon>
        <taxon>Moorena</taxon>
    </lineage>
</organism>
<dbReference type="Pfam" id="PF00440">
    <property type="entry name" value="TetR_N"/>
    <property type="match status" value="1"/>
</dbReference>
<evidence type="ECO:0000256" key="3">
    <source>
        <dbReference type="ARBA" id="ARBA00023163"/>
    </source>
</evidence>
<dbReference type="InterPro" id="IPR011075">
    <property type="entry name" value="TetR_C"/>
</dbReference>
<feature type="DNA-binding region" description="H-T-H motif" evidence="4">
    <location>
        <begin position="30"/>
        <end position="49"/>
    </location>
</feature>
<dbReference type="PANTHER" id="PTHR47506:SF1">
    <property type="entry name" value="HTH-TYPE TRANSCRIPTIONAL REGULATOR YJDC"/>
    <property type="match status" value="1"/>
</dbReference>
<keyword evidence="3" id="KW-0804">Transcription</keyword>
<dbReference type="PANTHER" id="PTHR47506">
    <property type="entry name" value="TRANSCRIPTIONAL REGULATORY PROTEIN"/>
    <property type="match status" value="1"/>
</dbReference>
<gene>
    <name evidence="6" type="ORF">BJP34_06315</name>
</gene>
<evidence type="ECO:0000259" key="5">
    <source>
        <dbReference type="PROSITE" id="PS50977"/>
    </source>
</evidence>
<reference evidence="7" key="1">
    <citation type="submission" date="2016-10" db="EMBL/GenBank/DDBJ databases">
        <title>Comparative genomics uncovers the prolific and rare metabolic potential of the cyanobacterial genus Moorea.</title>
        <authorList>
            <person name="Leao T."/>
            <person name="Castelao G."/>
            <person name="Korobeynikov A."/>
            <person name="Monroe E.A."/>
            <person name="Podell S."/>
            <person name="Glukhov E."/>
            <person name="Allen E."/>
            <person name="Gerwick W.H."/>
            <person name="Gerwick L."/>
        </authorList>
    </citation>
    <scope>NUCLEOTIDE SEQUENCE [LARGE SCALE GENOMIC DNA]</scope>
    <source>
        <strain evidence="7">PAL-8-15-08-1</strain>
    </source>
</reference>
<dbReference type="RefSeq" id="WP_070391609.1">
    <property type="nucleotide sequence ID" value="NZ_CP017599.1"/>
</dbReference>